<dbReference type="AlphaFoldDB" id="A0A832G7X0"/>
<keyword evidence="1" id="KW-1133">Transmembrane helix</keyword>
<proteinExistence type="predicted"/>
<dbReference type="Pfam" id="PF10825">
    <property type="entry name" value="DUF2752"/>
    <property type="match status" value="1"/>
</dbReference>
<reference evidence="2" key="1">
    <citation type="journal article" date="2020" name="mSystems">
        <title>Genome- and Community-Level Interaction Insights into Carbon Utilization and Element Cycling Functions of Hydrothermarchaeota in Hydrothermal Sediment.</title>
        <authorList>
            <person name="Zhou Z."/>
            <person name="Liu Y."/>
            <person name="Xu W."/>
            <person name="Pan J."/>
            <person name="Luo Z.H."/>
            <person name="Li M."/>
        </authorList>
    </citation>
    <scope>NUCLEOTIDE SEQUENCE [LARGE SCALE GENOMIC DNA]</scope>
    <source>
        <strain evidence="2">SpSt-500</strain>
    </source>
</reference>
<evidence type="ECO:0000256" key="1">
    <source>
        <dbReference type="SAM" id="Phobius"/>
    </source>
</evidence>
<protein>
    <submittedName>
        <fullName evidence="2">DUF2752 domain-containing protein</fullName>
    </submittedName>
</protein>
<gene>
    <name evidence="2" type="ORF">ENS56_12800</name>
</gene>
<feature type="transmembrane region" description="Helical" evidence="1">
    <location>
        <begin position="87"/>
        <end position="106"/>
    </location>
</feature>
<comment type="caution">
    <text evidence="2">The sequence shown here is derived from an EMBL/GenBank/DDBJ whole genome shotgun (WGS) entry which is preliminary data.</text>
</comment>
<sequence length="124" mass="14124">MENYLLNIKAIIRFIYSKLSLIYKLLGIEGIIWIVSLTYLASLTNSNHQHFTICPLSNLGFEHCPGCGLGKSISMILHGNIFESFDFHLLGIPALIIIIFRIFQLIKINFHIHFKTLNKGVNHA</sequence>
<name>A0A832G7X0_9BACT</name>
<evidence type="ECO:0000313" key="2">
    <source>
        <dbReference type="EMBL" id="HGT48908.1"/>
    </source>
</evidence>
<organism evidence="2">
    <name type="scientific">Ignavibacterium album</name>
    <dbReference type="NCBI Taxonomy" id="591197"/>
    <lineage>
        <taxon>Bacteria</taxon>
        <taxon>Pseudomonadati</taxon>
        <taxon>Ignavibacteriota</taxon>
        <taxon>Ignavibacteria</taxon>
        <taxon>Ignavibacteriales</taxon>
        <taxon>Ignavibacteriaceae</taxon>
        <taxon>Ignavibacterium</taxon>
    </lineage>
</organism>
<keyword evidence="1" id="KW-0472">Membrane</keyword>
<keyword evidence="1" id="KW-0812">Transmembrane</keyword>
<dbReference type="InterPro" id="IPR021215">
    <property type="entry name" value="DUF2752"/>
</dbReference>
<accession>A0A832G7X0</accession>
<feature type="transmembrane region" description="Helical" evidence="1">
    <location>
        <begin position="21"/>
        <end position="41"/>
    </location>
</feature>
<dbReference type="EMBL" id="DSVI01000020">
    <property type="protein sequence ID" value="HGT48908.1"/>
    <property type="molecule type" value="Genomic_DNA"/>
</dbReference>